<dbReference type="Proteomes" id="UP000535890">
    <property type="component" value="Unassembled WGS sequence"/>
</dbReference>
<evidence type="ECO:0000256" key="2">
    <source>
        <dbReference type="HAMAP-Rule" id="MF_00630"/>
    </source>
</evidence>
<dbReference type="PANTHER" id="PTHR36456">
    <property type="entry name" value="UPF0232 PROTEIN SCO3875"/>
    <property type="match status" value="1"/>
</dbReference>
<dbReference type="HAMAP" id="MF_00630">
    <property type="entry name" value="UPF0232"/>
    <property type="match status" value="1"/>
</dbReference>
<feature type="compositionally biased region" description="Basic and acidic residues" evidence="3">
    <location>
        <begin position="50"/>
        <end position="64"/>
    </location>
</feature>
<dbReference type="InterPro" id="IPR007922">
    <property type="entry name" value="DciA-like"/>
</dbReference>
<gene>
    <name evidence="4" type="ORF">BJ983_004425</name>
</gene>
<sequence length="230" mass="24666">MTGPAVHTPTTETDPVVLPPARLGPRGATVGATGTTERARGTEPIESGETDPHGGDPDRPRGSDIARAALEAARAQQAERGLTPGRARRTVRRDAGESTRRRRRRWSGPGSDDRDPQTLGRLASRLSTQRGWAPRLANGSVFGRWAELVGQEVAEHATPTALRDGELTVQADSTAWATQLRLLQRQLLGRIAAGLGPDVVTGMRIHGPTAPSWRRGPRHVSGRGPRDTYG</sequence>
<protein>
    <recommendedName>
        <fullName evidence="2">UPF0232 protein BJ983_004425</fullName>
    </recommendedName>
</protein>
<name>A0A7Y9DZA1_9PSEU</name>
<dbReference type="EMBL" id="JACCBN010000001">
    <property type="protein sequence ID" value="NYD38323.1"/>
    <property type="molecule type" value="Genomic_DNA"/>
</dbReference>
<dbReference type="AlphaFoldDB" id="A0A7Y9DZA1"/>
<feature type="region of interest" description="Disordered" evidence="3">
    <location>
        <begin position="206"/>
        <end position="230"/>
    </location>
</feature>
<keyword evidence="5" id="KW-1185">Reference proteome</keyword>
<dbReference type="InterPro" id="IPR023007">
    <property type="entry name" value="UPF0232_actinobac"/>
</dbReference>
<comment type="similarity">
    <text evidence="1 2">Belongs to the UPF0232 family.</text>
</comment>
<organism evidence="4 5">
    <name type="scientific">Actinomycetospora corticicola</name>
    <dbReference type="NCBI Taxonomy" id="663602"/>
    <lineage>
        <taxon>Bacteria</taxon>
        <taxon>Bacillati</taxon>
        <taxon>Actinomycetota</taxon>
        <taxon>Actinomycetes</taxon>
        <taxon>Pseudonocardiales</taxon>
        <taxon>Pseudonocardiaceae</taxon>
        <taxon>Actinomycetospora</taxon>
    </lineage>
</organism>
<evidence type="ECO:0000313" key="5">
    <source>
        <dbReference type="Proteomes" id="UP000535890"/>
    </source>
</evidence>
<feature type="compositionally biased region" description="Low complexity" evidence="3">
    <location>
        <begin position="66"/>
        <end position="80"/>
    </location>
</feature>
<evidence type="ECO:0000256" key="1">
    <source>
        <dbReference type="ARBA" id="ARBA00006200"/>
    </source>
</evidence>
<reference evidence="4 5" key="1">
    <citation type="submission" date="2020-07" db="EMBL/GenBank/DDBJ databases">
        <title>Sequencing the genomes of 1000 actinobacteria strains.</title>
        <authorList>
            <person name="Klenk H.-P."/>
        </authorList>
    </citation>
    <scope>NUCLEOTIDE SEQUENCE [LARGE SCALE GENOMIC DNA]</scope>
    <source>
        <strain evidence="4 5">DSM 45772</strain>
    </source>
</reference>
<proteinExistence type="inferred from homology"/>
<comment type="caution">
    <text evidence="4">The sequence shown here is derived from an EMBL/GenBank/DDBJ whole genome shotgun (WGS) entry which is preliminary data.</text>
</comment>
<feature type="region of interest" description="Disordered" evidence="3">
    <location>
        <begin position="1"/>
        <end position="119"/>
    </location>
</feature>
<dbReference type="Pfam" id="PF05258">
    <property type="entry name" value="DciA"/>
    <property type="match status" value="1"/>
</dbReference>
<feature type="compositionally biased region" description="Low complexity" evidence="3">
    <location>
        <begin position="24"/>
        <end position="36"/>
    </location>
</feature>
<accession>A0A7Y9DZA1</accession>
<evidence type="ECO:0000256" key="3">
    <source>
        <dbReference type="SAM" id="MobiDB-lite"/>
    </source>
</evidence>
<dbReference type="PANTHER" id="PTHR36456:SF1">
    <property type="entry name" value="UPF0232 PROTEIN SCO3875"/>
    <property type="match status" value="1"/>
</dbReference>
<evidence type="ECO:0000313" key="4">
    <source>
        <dbReference type="EMBL" id="NYD38323.1"/>
    </source>
</evidence>